<dbReference type="OrthoDB" id="10388161at2759"/>
<comment type="caution">
    <text evidence="1">The sequence shown here is derived from an EMBL/GenBank/DDBJ whole genome shotgun (WGS) entry which is preliminary data.</text>
</comment>
<sequence>VRLFTIKCFFLKFSMNYKEMSSRRRCNVGCMYGQLAQCWNL</sequence>
<proteinExistence type="predicted"/>
<dbReference type="Proteomes" id="UP000593573">
    <property type="component" value="Unassembled WGS sequence"/>
</dbReference>
<evidence type="ECO:0000313" key="2">
    <source>
        <dbReference type="Proteomes" id="UP000593573"/>
    </source>
</evidence>
<name>A0A7J8W5G5_9ROSI</name>
<dbReference type="EMBL" id="JABFAB010236160">
    <property type="protein sequence ID" value="MBA0670325.1"/>
    <property type="molecule type" value="Genomic_DNA"/>
</dbReference>
<dbReference type="AlphaFoldDB" id="A0A7J8W5G5"/>
<reference evidence="1 2" key="1">
    <citation type="journal article" date="2019" name="Genome Biol. Evol.">
        <title>Insights into the evolution of the New World diploid cottons (Gossypium, subgenus Houzingenia) based on genome sequencing.</title>
        <authorList>
            <person name="Grover C.E."/>
            <person name="Arick M.A. 2nd"/>
            <person name="Thrash A."/>
            <person name="Conover J.L."/>
            <person name="Sanders W.S."/>
            <person name="Peterson D.G."/>
            <person name="Frelichowski J.E."/>
            <person name="Scheffler J.A."/>
            <person name="Scheffler B.E."/>
            <person name="Wendel J.F."/>
        </authorList>
    </citation>
    <scope>NUCLEOTIDE SEQUENCE [LARGE SCALE GENOMIC DNA]</scope>
    <source>
        <strain evidence="1">57</strain>
        <tissue evidence="1">Leaf</tissue>
    </source>
</reference>
<keyword evidence="2" id="KW-1185">Reference proteome</keyword>
<feature type="non-terminal residue" evidence="1">
    <location>
        <position position="1"/>
    </location>
</feature>
<organism evidence="1 2">
    <name type="scientific">Gossypium klotzschianum</name>
    <dbReference type="NCBI Taxonomy" id="34286"/>
    <lineage>
        <taxon>Eukaryota</taxon>
        <taxon>Viridiplantae</taxon>
        <taxon>Streptophyta</taxon>
        <taxon>Embryophyta</taxon>
        <taxon>Tracheophyta</taxon>
        <taxon>Spermatophyta</taxon>
        <taxon>Magnoliopsida</taxon>
        <taxon>eudicotyledons</taxon>
        <taxon>Gunneridae</taxon>
        <taxon>Pentapetalae</taxon>
        <taxon>rosids</taxon>
        <taxon>malvids</taxon>
        <taxon>Malvales</taxon>
        <taxon>Malvaceae</taxon>
        <taxon>Malvoideae</taxon>
        <taxon>Gossypium</taxon>
    </lineage>
</organism>
<evidence type="ECO:0000313" key="1">
    <source>
        <dbReference type="EMBL" id="MBA0670325.1"/>
    </source>
</evidence>
<accession>A0A7J8W5G5</accession>
<protein>
    <submittedName>
        <fullName evidence="1">Uncharacterized protein</fullName>
    </submittedName>
</protein>
<gene>
    <name evidence="1" type="ORF">Goklo_024222</name>
</gene>